<evidence type="ECO:0000313" key="3">
    <source>
        <dbReference type="EMBL" id="MFI9123096.1"/>
    </source>
</evidence>
<dbReference type="SUPFAM" id="SSF51735">
    <property type="entry name" value="NAD(P)-binding Rossmann-fold domains"/>
    <property type="match status" value="1"/>
</dbReference>
<proteinExistence type="predicted"/>
<keyword evidence="1" id="KW-0560">Oxidoreductase</keyword>
<evidence type="ECO:0000256" key="2">
    <source>
        <dbReference type="SAM" id="MobiDB-lite"/>
    </source>
</evidence>
<dbReference type="Proteomes" id="UP001614391">
    <property type="component" value="Unassembled WGS sequence"/>
</dbReference>
<gene>
    <name evidence="3" type="ORF">ACIGW0_27505</name>
</gene>
<feature type="region of interest" description="Disordered" evidence="2">
    <location>
        <begin position="50"/>
        <end position="90"/>
    </location>
</feature>
<dbReference type="PANTHER" id="PTHR10366">
    <property type="entry name" value="NAD DEPENDENT EPIMERASE/DEHYDRATASE"/>
    <property type="match status" value="1"/>
</dbReference>
<evidence type="ECO:0000313" key="4">
    <source>
        <dbReference type="Proteomes" id="UP001614391"/>
    </source>
</evidence>
<dbReference type="RefSeq" id="WP_399619926.1">
    <property type="nucleotide sequence ID" value="NZ_JBITYT010000014.1"/>
</dbReference>
<keyword evidence="4" id="KW-1185">Reference proteome</keyword>
<accession>A0ABW8D1W5</accession>
<protein>
    <submittedName>
        <fullName evidence="3">Uncharacterized protein</fullName>
    </submittedName>
</protein>
<sequence>MHGTRNVLRTANDVDTVERVVPTSSVAAMIGDAVDILSVPGRILKEESWNTTSSLTREPYSFSKTPAEKEAWRSRTRRTAGASSPSTRAS</sequence>
<dbReference type="EMBL" id="JBITYT010000014">
    <property type="protein sequence ID" value="MFI9123096.1"/>
    <property type="molecule type" value="Genomic_DNA"/>
</dbReference>
<dbReference type="Gene3D" id="3.40.50.720">
    <property type="entry name" value="NAD(P)-binding Rossmann-like Domain"/>
    <property type="match status" value="1"/>
</dbReference>
<feature type="compositionally biased region" description="Low complexity" evidence="2">
    <location>
        <begin position="79"/>
        <end position="90"/>
    </location>
</feature>
<organism evidence="3 4">
    <name type="scientific">Streptomyces bikiniensis</name>
    <dbReference type="NCBI Taxonomy" id="1896"/>
    <lineage>
        <taxon>Bacteria</taxon>
        <taxon>Bacillati</taxon>
        <taxon>Actinomycetota</taxon>
        <taxon>Actinomycetes</taxon>
        <taxon>Kitasatosporales</taxon>
        <taxon>Streptomycetaceae</taxon>
        <taxon>Streptomyces</taxon>
    </lineage>
</organism>
<dbReference type="InterPro" id="IPR036291">
    <property type="entry name" value="NAD(P)-bd_dom_sf"/>
</dbReference>
<evidence type="ECO:0000256" key="1">
    <source>
        <dbReference type="ARBA" id="ARBA00023002"/>
    </source>
</evidence>
<reference evidence="3 4" key="1">
    <citation type="submission" date="2024-10" db="EMBL/GenBank/DDBJ databases">
        <title>The Natural Products Discovery Center: Release of the First 8490 Sequenced Strains for Exploring Actinobacteria Biosynthetic Diversity.</title>
        <authorList>
            <person name="Kalkreuter E."/>
            <person name="Kautsar S.A."/>
            <person name="Yang D."/>
            <person name="Bader C.D."/>
            <person name="Teijaro C.N."/>
            <person name="Fluegel L."/>
            <person name="Davis C.M."/>
            <person name="Simpson J.R."/>
            <person name="Lauterbach L."/>
            <person name="Steele A.D."/>
            <person name="Gui C."/>
            <person name="Meng S."/>
            <person name="Li G."/>
            <person name="Viehrig K."/>
            <person name="Ye F."/>
            <person name="Su P."/>
            <person name="Kiefer A.F."/>
            <person name="Nichols A."/>
            <person name="Cepeda A.J."/>
            <person name="Yan W."/>
            <person name="Fan B."/>
            <person name="Jiang Y."/>
            <person name="Adhikari A."/>
            <person name="Zheng C.-J."/>
            <person name="Schuster L."/>
            <person name="Cowan T.M."/>
            <person name="Smanski M.J."/>
            <person name="Chevrette M.G."/>
            <person name="De Carvalho L.P.S."/>
            <person name="Shen B."/>
        </authorList>
    </citation>
    <scope>NUCLEOTIDE SEQUENCE [LARGE SCALE GENOMIC DNA]</scope>
    <source>
        <strain evidence="3 4">NPDC053346</strain>
    </source>
</reference>
<comment type="caution">
    <text evidence="3">The sequence shown here is derived from an EMBL/GenBank/DDBJ whole genome shotgun (WGS) entry which is preliminary data.</text>
</comment>
<dbReference type="PANTHER" id="PTHR10366:SF564">
    <property type="entry name" value="STEROL-4-ALPHA-CARBOXYLATE 3-DEHYDROGENASE, DECARBOXYLATING"/>
    <property type="match status" value="1"/>
</dbReference>
<name>A0ABW8D1W5_STRBI</name>
<dbReference type="InterPro" id="IPR050425">
    <property type="entry name" value="NAD(P)_dehydrat-like"/>
</dbReference>